<sequence>MSAQRFAELDAVVVGSGPNGLAAAVTLARAGLRVQVLESQDTIGGGARTLDLGLAPGITHDICSAVQPLALASPFFRAFDVRARGVELRTPEASYAQPLDDEPAAIAWRDVERTAAGLGADAAAWRATLGTLAAHWDLVVELSLGDKRSVPSALLSPRTLAAAPMFGALLGLQGTAAWNLPFRTERARALLTGVASHAIGDLPSLALGATSALLGTLAHGTGWPIPVGGSQAIIDALVADLRAHGGEIVTGHHVSTWRDVPSARAVLLDTTAGAAADILANRLPRSLEDSLRRFRHGNAAAKVDFVLSGPVPWRDAEVGRAGTQHLGGTRAQMAAAEAEVAAGRVPEHPVTLVSDPSVGDPSRIQAGLRPLWAYAHVPTGDTTDPTELVTRQIERFAPGFRDVVVASRGVSAADMPHHNPALVGGDISLGQVTMWRMIARPTARWDPYRLADTGWYLCSAATPPGPGVHGMNGWHAAQRVLRHEFGIHELPDLSPQTADVTGSATDPSHPRS</sequence>
<dbReference type="Pfam" id="PF13450">
    <property type="entry name" value="NAD_binding_8"/>
    <property type="match status" value="1"/>
</dbReference>
<dbReference type="PANTHER" id="PTHR10668:SF105">
    <property type="entry name" value="DEHYDROGENASE-RELATED"/>
    <property type="match status" value="1"/>
</dbReference>
<dbReference type="PANTHER" id="PTHR10668">
    <property type="entry name" value="PHYTOENE DEHYDROGENASE"/>
    <property type="match status" value="1"/>
</dbReference>
<evidence type="ECO:0000313" key="2">
    <source>
        <dbReference type="EMBL" id="MFC5298998.1"/>
    </source>
</evidence>
<feature type="compositionally biased region" description="Polar residues" evidence="1">
    <location>
        <begin position="494"/>
        <end position="506"/>
    </location>
</feature>
<organism evidence="2 3">
    <name type="scientific">Brachybacterium tyrofermentans</name>
    <dbReference type="NCBI Taxonomy" id="47848"/>
    <lineage>
        <taxon>Bacteria</taxon>
        <taxon>Bacillati</taxon>
        <taxon>Actinomycetota</taxon>
        <taxon>Actinomycetes</taxon>
        <taxon>Micrococcales</taxon>
        <taxon>Dermabacteraceae</taxon>
        <taxon>Brachybacterium</taxon>
    </lineage>
</organism>
<dbReference type="Gene3D" id="3.50.50.60">
    <property type="entry name" value="FAD/NAD(P)-binding domain"/>
    <property type="match status" value="2"/>
</dbReference>
<dbReference type="Proteomes" id="UP001595937">
    <property type="component" value="Unassembled WGS sequence"/>
</dbReference>
<dbReference type="InterPro" id="IPR036188">
    <property type="entry name" value="FAD/NAD-bd_sf"/>
</dbReference>
<dbReference type="SUPFAM" id="SSF51905">
    <property type="entry name" value="FAD/NAD(P)-binding domain"/>
    <property type="match status" value="1"/>
</dbReference>
<evidence type="ECO:0000313" key="3">
    <source>
        <dbReference type="Proteomes" id="UP001595937"/>
    </source>
</evidence>
<dbReference type="EMBL" id="JBHSLN010000085">
    <property type="protein sequence ID" value="MFC5298998.1"/>
    <property type="molecule type" value="Genomic_DNA"/>
</dbReference>
<keyword evidence="3" id="KW-1185">Reference proteome</keyword>
<dbReference type="GeneID" id="303297355"/>
<feature type="region of interest" description="Disordered" evidence="1">
    <location>
        <begin position="491"/>
        <end position="512"/>
    </location>
</feature>
<name>A0ABW0FJJ9_9MICO</name>
<proteinExistence type="predicted"/>
<reference evidence="3" key="1">
    <citation type="journal article" date="2019" name="Int. J. Syst. Evol. Microbiol.">
        <title>The Global Catalogue of Microorganisms (GCM) 10K type strain sequencing project: providing services to taxonomists for standard genome sequencing and annotation.</title>
        <authorList>
            <consortium name="The Broad Institute Genomics Platform"/>
            <consortium name="The Broad Institute Genome Sequencing Center for Infectious Disease"/>
            <person name="Wu L."/>
            <person name="Ma J."/>
        </authorList>
    </citation>
    <scope>NUCLEOTIDE SEQUENCE [LARGE SCALE GENOMIC DNA]</scope>
    <source>
        <strain evidence="3">CGMCC 1.16455</strain>
    </source>
</reference>
<gene>
    <name evidence="2" type="ORF">ACFPK8_15910</name>
</gene>
<comment type="caution">
    <text evidence="2">The sequence shown here is derived from an EMBL/GenBank/DDBJ whole genome shotgun (WGS) entry which is preliminary data.</text>
</comment>
<accession>A0ABW0FJJ9</accession>
<evidence type="ECO:0000256" key="1">
    <source>
        <dbReference type="SAM" id="MobiDB-lite"/>
    </source>
</evidence>
<protein>
    <submittedName>
        <fullName evidence="2">Phytoene desaturase family protein</fullName>
    </submittedName>
</protein>
<dbReference type="RefSeq" id="WP_193117536.1">
    <property type="nucleotide sequence ID" value="NZ_BAAAIR010000037.1"/>
</dbReference>